<reference evidence="8" key="1">
    <citation type="journal article" date="2015" name="Genome Announc.">
        <title>Genome sequence of the AIDS-associated pathogen Penicillium marneffei (ATCC18224) and its near taxonomic relative Talaromyces stipitatus (ATCC10500).</title>
        <authorList>
            <person name="Nierman W.C."/>
            <person name="Fedorova-Abrams N.D."/>
            <person name="Andrianopoulos A."/>
        </authorList>
    </citation>
    <scope>NUCLEOTIDE SEQUENCE [LARGE SCALE GENOMIC DNA]</scope>
    <source>
        <strain evidence="8">ATCC 10500 / CBS 375.48 / QM 6759 / NRRL 1006</strain>
    </source>
</reference>
<dbReference type="OrthoDB" id="2151789at2759"/>
<dbReference type="EMBL" id="EQ962652">
    <property type="protein sequence ID" value="EED23503.1"/>
    <property type="molecule type" value="Genomic_DNA"/>
</dbReference>
<feature type="domain" description="FAD-binding PCMH-type" evidence="6">
    <location>
        <begin position="47"/>
        <end position="225"/>
    </location>
</feature>
<keyword evidence="2" id="KW-0285">Flavoprotein</keyword>
<dbReference type="InterPro" id="IPR036318">
    <property type="entry name" value="FAD-bd_PCMH-like_sf"/>
</dbReference>
<dbReference type="InterPro" id="IPR016169">
    <property type="entry name" value="FAD-bd_PCMH_sub2"/>
</dbReference>
<dbReference type="RefSeq" id="XP_002340890.1">
    <property type="nucleotide sequence ID" value="XM_002340849.1"/>
</dbReference>
<evidence type="ECO:0000256" key="1">
    <source>
        <dbReference type="ARBA" id="ARBA00005466"/>
    </source>
</evidence>
<dbReference type="PANTHER" id="PTHR42973">
    <property type="entry name" value="BINDING OXIDOREDUCTASE, PUTATIVE (AFU_ORTHOLOGUE AFUA_1G17690)-RELATED"/>
    <property type="match status" value="1"/>
</dbReference>
<accession>B8LYZ5</accession>
<gene>
    <name evidence="7" type="ORF">TSTA_069240</name>
</gene>
<comment type="similarity">
    <text evidence="1">Belongs to the oxygen-dependent FAD-linked oxidoreductase family.</text>
</comment>
<dbReference type="GO" id="GO:0071949">
    <property type="term" value="F:FAD binding"/>
    <property type="evidence" value="ECO:0007669"/>
    <property type="project" value="InterPro"/>
</dbReference>
<dbReference type="InParanoid" id="B8LYZ5"/>
<evidence type="ECO:0000256" key="5">
    <source>
        <dbReference type="SAM" id="SignalP"/>
    </source>
</evidence>
<dbReference type="GeneID" id="8101233"/>
<dbReference type="OMA" id="YGWTCDS"/>
<keyword evidence="4" id="KW-0560">Oxidoreductase</keyword>
<dbReference type="InterPro" id="IPR012951">
    <property type="entry name" value="BBE"/>
</dbReference>
<dbReference type="AlphaFoldDB" id="B8LYZ5"/>
<dbReference type="InterPro" id="IPR006094">
    <property type="entry name" value="Oxid_FAD_bind_N"/>
</dbReference>
<organism evidence="7 8">
    <name type="scientific">Talaromyces stipitatus (strain ATCC 10500 / CBS 375.48 / QM 6759 / NRRL 1006)</name>
    <name type="common">Penicillium stipitatum</name>
    <dbReference type="NCBI Taxonomy" id="441959"/>
    <lineage>
        <taxon>Eukaryota</taxon>
        <taxon>Fungi</taxon>
        <taxon>Dikarya</taxon>
        <taxon>Ascomycota</taxon>
        <taxon>Pezizomycotina</taxon>
        <taxon>Eurotiomycetes</taxon>
        <taxon>Eurotiomycetidae</taxon>
        <taxon>Eurotiales</taxon>
        <taxon>Trichocomaceae</taxon>
        <taxon>Talaromyces</taxon>
        <taxon>Talaromyces sect. Talaromyces</taxon>
    </lineage>
</organism>
<keyword evidence="3" id="KW-0274">FAD</keyword>
<proteinExistence type="inferred from homology"/>
<dbReference type="eggNOG" id="KOG1231">
    <property type="taxonomic scope" value="Eukaryota"/>
</dbReference>
<dbReference type="PROSITE" id="PS51387">
    <property type="entry name" value="FAD_PCMH"/>
    <property type="match status" value="1"/>
</dbReference>
<evidence type="ECO:0000256" key="3">
    <source>
        <dbReference type="ARBA" id="ARBA00022827"/>
    </source>
</evidence>
<dbReference type="Proteomes" id="UP000001745">
    <property type="component" value="Unassembled WGS sequence"/>
</dbReference>
<dbReference type="Gene3D" id="3.30.465.10">
    <property type="match status" value="1"/>
</dbReference>
<dbReference type="Pfam" id="PF01565">
    <property type="entry name" value="FAD_binding_4"/>
    <property type="match status" value="1"/>
</dbReference>
<dbReference type="VEuPathDB" id="FungiDB:TSTA_069240"/>
<dbReference type="STRING" id="441959.B8LYZ5"/>
<dbReference type="PhylomeDB" id="B8LYZ5"/>
<evidence type="ECO:0000313" key="8">
    <source>
        <dbReference type="Proteomes" id="UP000001745"/>
    </source>
</evidence>
<feature type="chain" id="PRO_5002874605" description="FAD-binding PCMH-type domain-containing protein" evidence="5">
    <location>
        <begin position="28"/>
        <end position="484"/>
    </location>
</feature>
<feature type="signal peptide" evidence="5">
    <location>
        <begin position="1"/>
        <end position="27"/>
    </location>
</feature>
<evidence type="ECO:0000256" key="2">
    <source>
        <dbReference type="ARBA" id="ARBA00022630"/>
    </source>
</evidence>
<sequence>MTNITNIASVSAFCCSILSLLLQDKIAFPGNETYTASLASYFSAQESSVSPACIASPQNAEDVSTIVHALTTAVNTNASDSCLFAIRSGGHMSFAGSANVQDGVTIDMRGVDDVELNSDRSVVSIGAGANWGSVYRQLDPYNLSVAGGRDSTVGVGGLITSGGISYFGPRYGWACDNVLNYVVVLANGSIVNANKNENPELLWALRGGSNNFGIVVRADLQTFAQGEIWGGVVFYDFSTVDEQVEAIAAFNRHDTYDEFSSLVPSFGYFNGSSFIINSMEYTKPAVDPPAFQNLTSIPSLESTMRLTNISDLVDESESLQMNGLRSASATVTIDSSVEALTATVGAWNASVFSVEDIPGIVWALAMDPLPPAMYTRHAEANALGLTGREGKSFIIINLRVTWNNADDDARVYSEIKQLIATMEREVGSLGSLDPFVYLNYAAPWQKPISSYGQASVERLTRIREEYDPQRVFTNTVPGGFKILN</sequence>
<evidence type="ECO:0000256" key="4">
    <source>
        <dbReference type="ARBA" id="ARBA00023002"/>
    </source>
</evidence>
<evidence type="ECO:0000259" key="6">
    <source>
        <dbReference type="PROSITE" id="PS51387"/>
    </source>
</evidence>
<dbReference type="InterPro" id="IPR016166">
    <property type="entry name" value="FAD-bd_PCMH"/>
</dbReference>
<dbReference type="HOGENOM" id="CLU_018354_1_2_1"/>
<dbReference type="PANTHER" id="PTHR42973:SF22">
    <property type="entry name" value="FAD-BINDING PCMH-TYPE DOMAIN-CONTAINING PROTEIN-RELATED"/>
    <property type="match status" value="1"/>
</dbReference>
<keyword evidence="8" id="KW-1185">Reference proteome</keyword>
<name>B8LYZ5_TALSN</name>
<dbReference type="Pfam" id="PF08031">
    <property type="entry name" value="BBE"/>
    <property type="match status" value="1"/>
</dbReference>
<protein>
    <recommendedName>
        <fullName evidence="6">FAD-binding PCMH-type domain-containing protein</fullName>
    </recommendedName>
</protein>
<keyword evidence="5" id="KW-0732">Signal</keyword>
<evidence type="ECO:0000313" key="7">
    <source>
        <dbReference type="EMBL" id="EED23503.1"/>
    </source>
</evidence>
<dbReference type="InterPro" id="IPR050416">
    <property type="entry name" value="FAD-linked_Oxidoreductase"/>
</dbReference>
<dbReference type="GO" id="GO:0016491">
    <property type="term" value="F:oxidoreductase activity"/>
    <property type="evidence" value="ECO:0007669"/>
    <property type="project" value="UniProtKB-KW"/>
</dbReference>
<dbReference type="SUPFAM" id="SSF56176">
    <property type="entry name" value="FAD-binding/transporter-associated domain-like"/>
    <property type="match status" value="1"/>
</dbReference>